<dbReference type="OrthoDB" id="7867799at2"/>
<dbReference type="STRING" id="1229727.Ga0080559_TMP3276"/>
<dbReference type="RefSeq" id="WP_017468338.1">
    <property type="nucleotide sequence ID" value="NZ_BMEW01000001.1"/>
</dbReference>
<evidence type="ECO:0008006" key="3">
    <source>
        <dbReference type="Google" id="ProtNLM"/>
    </source>
</evidence>
<protein>
    <recommendedName>
        <fullName evidence="3">DUF1127 protein</fullName>
    </recommendedName>
</protein>
<accession>A0A1U7D7I6</accession>
<gene>
    <name evidence="1" type="ORF">Ga0080559_TMP3276</name>
</gene>
<dbReference type="KEGG" id="tpro:Ga0080559_TMP3276"/>
<keyword evidence="2" id="KW-1185">Reference proteome</keyword>
<evidence type="ECO:0000313" key="1">
    <source>
        <dbReference type="EMBL" id="APX24072.1"/>
    </source>
</evidence>
<organism evidence="1 2">
    <name type="scientific">Salipiger profundus</name>
    <dbReference type="NCBI Taxonomy" id="1229727"/>
    <lineage>
        <taxon>Bacteria</taxon>
        <taxon>Pseudomonadati</taxon>
        <taxon>Pseudomonadota</taxon>
        <taxon>Alphaproteobacteria</taxon>
        <taxon>Rhodobacterales</taxon>
        <taxon>Roseobacteraceae</taxon>
        <taxon>Salipiger</taxon>
    </lineage>
</organism>
<dbReference type="Proteomes" id="UP000186559">
    <property type="component" value="Chromosome"/>
</dbReference>
<dbReference type="AlphaFoldDB" id="A0A1U7D7I6"/>
<dbReference type="EMBL" id="CP014796">
    <property type="protein sequence ID" value="APX24072.1"/>
    <property type="molecule type" value="Genomic_DNA"/>
</dbReference>
<reference evidence="1 2" key="1">
    <citation type="submission" date="2016-03" db="EMBL/GenBank/DDBJ databases">
        <title>Deep-sea bacteria in the southern Pacific.</title>
        <authorList>
            <person name="Tang K."/>
        </authorList>
    </citation>
    <scope>NUCLEOTIDE SEQUENCE [LARGE SCALE GENOMIC DNA]</scope>
    <source>
        <strain evidence="1 2">JLT2016</strain>
    </source>
</reference>
<name>A0A1U7D7I6_9RHOB</name>
<sequence>MSTCNVQIATGRSSLRQKIDLFFTGLGLGVNPYGLQRARMQQIISLEMKSDDQLARMGLTRDDILPHVFRDILAV</sequence>
<proteinExistence type="predicted"/>
<evidence type="ECO:0000313" key="2">
    <source>
        <dbReference type="Proteomes" id="UP000186559"/>
    </source>
</evidence>